<dbReference type="EMBL" id="MCFL01000030">
    <property type="protein sequence ID" value="ORZ34215.1"/>
    <property type="molecule type" value="Genomic_DNA"/>
</dbReference>
<protein>
    <recommendedName>
        <fullName evidence="9">rRNA biogenesis protein RRP36</fullName>
    </recommendedName>
</protein>
<evidence type="ECO:0000256" key="7">
    <source>
        <dbReference type="ARBA" id="ARBA00023274"/>
    </source>
</evidence>
<evidence type="ECO:0000313" key="12">
    <source>
        <dbReference type="Proteomes" id="UP000193411"/>
    </source>
</evidence>
<feature type="region of interest" description="Disordered" evidence="10">
    <location>
        <begin position="144"/>
        <end position="176"/>
    </location>
</feature>
<dbReference type="GO" id="GO:0030686">
    <property type="term" value="C:90S preribosome"/>
    <property type="evidence" value="ECO:0007669"/>
    <property type="project" value="TreeGrafter"/>
</dbReference>
<keyword evidence="12" id="KW-1185">Reference proteome</keyword>
<comment type="similarity">
    <text evidence="2 9">Belongs to the RRP36 family.</text>
</comment>
<dbReference type="InterPro" id="IPR009292">
    <property type="entry name" value="RRP36"/>
</dbReference>
<comment type="subunit">
    <text evidence="9">Associates with 90S and pre-40S pre-ribosomal particles.</text>
</comment>
<evidence type="ECO:0000256" key="2">
    <source>
        <dbReference type="ARBA" id="ARBA00009418"/>
    </source>
</evidence>
<keyword evidence="7 9" id="KW-0687">Ribonucleoprotein</keyword>
<dbReference type="PANTHER" id="PTHR21738">
    <property type="entry name" value="RIBOSOMAL RNA PROCESSING PROTEIN 36 HOMOLOG"/>
    <property type="match status" value="1"/>
</dbReference>
<dbReference type="PANTHER" id="PTHR21738:SF0">
    <property type="entry name" value="RIBOSOMAL RNA PROCESSING PROTEIN 36 HOMOLOG"/>
    <property type="match status" value="1"/>
</dbReference>
<name>A0A1Y2HI33_9FUNG</name>
<evidence type="ECO:0000313" key="11">
    <source>
        <dbReference type="EMBL" id="ORZ34215.1"/>
    </source>
</evidence>
<evidence type="ECO:0000256" key="3">
    <source>
        <dbReference type="ARBA" id="ARBA00022517"/>
    </source>
</evidence>
<dbReference type="AlphaFoldDB" id="A0A1Y2HI33"/>
<keyword evidence="5" id="KW-0175">Coiled coil</keyword>
<keyword evidence="6 9" id="KW-0539">Nucleus</keyword>
<organism evidence="11 12">
    <name type="scientific">Catenaria anguillulae PL171</name>
    <dbReference type="NCBI Taxonomy" id="765915"/>
    <lineage>
        <taxon>Eukaryota</taxon>
        <taxon>Fungi</taxon>
        <taxon>Fungi incertae sedis</taxon>
        <taxon>Blastocladiomycota</taxon>
        <taxon>Blastocladiomycetes</taxon>
        <taxon>Blastocladiales</taxon>
        <taxon>Catenariaceae</taxon>
        <taxon>Catenaria</taxon>
    </lineage>
</organism>
<comment type="caution">
    <text evidence="11">The sequence shown here is derived from an EMBL/GenBank/DDBJ whole genome shotgun (WGS) entry which is preliminary data.</text>
</comment>
<proteinExistence type="inferred from homology"/>
<evidence type="ECO:0000256" key="9">
    <source>
        <dbReference type="RuleBase" id="RU368027"/>
    </source>
</evidence>
<comment type="subcellular location">
    <subcellularLocation>
        <location evidence="1 9">Nucleus</location>
        <location evidence="1 9">Nucleolus</location>
    </subcellularLocation>
</comment>
<evidence type="ECO:0000256" key="8">
    <source>
        <dbReference type="ARBA" id="ARBA00025053"/>
    </source>
</evidence>
<keyword evidence="3 9" id="KW-0690">Ribosome biogenesis</keyword>
<evidence type="ECO:0000256" key="10">
    <source>
        <dbReference type="SAM" id="MobiDB-lite"/>
    </source>
</evidence>
<dbReference type="OrthoDB" id="448446at2759"/>
<evidence type="ECO:0000256" key="4">
    <source>
        <dbReference type="ARBA" id="ARBA00022552"/>
    </source>
</evidence>
<gene>
    <name evidence="11" type="ORF">BCR44DRAFT_122657</name>
</gene>
<evidence type="ECO:0000256" key="5">
    <source>
        <dbReference type="ARBA" id="ARBA00023054"/>
    </source>
</evidence>
<dbReference type="Pfam" id="PF06102">
    <property type="entry name" value="RRP36"/>
    <property type="match status" value="1"/>
</dbReference>
<evidence type="ECO:0000256" key="6">
    <source>
        <dbReference type="ARBA" id="ARBA00023242"/>
    </source>
</evidence>
<dbReference type="Proteomes" id="UP000193411">
    <property type="component" value="Unassembled WGS sequence"/>
</dbReference>
<accession>A0A1Y2HI33</accession>
<comment type="function">
    <text evidence="8 9">Component of the 90S pre-ribosome involved in the maturation of rRNAs. Required for early cleavages of the pre-RNAs in the 40S ribosomal subunit maturation pathway.</text>
</comment>
<keyword evidence="4 9" id="KW-0698">rRNA processing</keyword>
<dbReference type="STRING" id="765915.A0A1Y2HI33"/>
<evidence type="ECO:0000256" key="1">
    <source>
        <dbReference type="ARBA" id="ARBA00004604"/>
    </source>
</evidence>
<reference evidence="11 12" key="1">
    <citation type="submission" date="2016-07" db="EMBL/GenBank/DDBJ databases">
        <title>Pervasive Adenine N6-methylation of Active Genes in Fungi.</title>
        <authorList>
            <consortium name="DOE Joint Genome Institute"/>
            <person name="Mondo S.J."/>
            <person name="Dannebaum R.O."/>
            <person name="Kuo R.C."/>
            <person name="Labutti K."/>
            <person name="Haridas S."/>
            <person name="Kuo A."/>
            <person name="Salamov A."/>
            <person name="Ahrendt S.R."/>
            <person name="Lipzen A."/>
            <person name="Sullivan W."/>
            <person name="Andreopoulos W.B."/>
            <person name="Clum A."/>
            <person name="Lindquist E."/>
            <person name="Daum C."/>
            <person name="Ramamoorthy G.K."/>
            <person name="Gryganskyi A."/>
            <person name="Culley D."/>
            <person name="Magnuson J.K."/>
            <person name="James T.Y."/>
            <person name="O'Malley M.A."/>
            <person name="Stajich J.E."/>
            <person name="Spatafora J.W."/>
            <person name="Visel A."/>
            <person name="Grigoriev I.V."/>
        </authorList>
    </citation>
    <scope>NUCLEOTIDE SEQUENCE [LARGE SCALE GENOMIC DNA]</scope>
    <source>
        <strain evidence="11 12">PL171</strain>
    </source>
</reference>
<dbReference type="GO" id="GO:0005730">
    <property type="term" value="C:nucleolus"/>
    <property type="evidence" value="ECO:0007669"/>
    <property type="project" value="UniProtKB-SubCell"/>
</dbReference>
<dbReference type="GO" id="GO:0000462">
    <property type="term" value="P:maturation of SSU-rRNA from tricistronic rRNA transcript (SSU-rRNA, 5.8S rRNA, LSU-rRNA)"/>
    <property type="evidence" value="ECO:0007669"/>
    <property type="project" value="TreeGrafter"/>
</dbReference>
<sequence>MRLYRPMEMTSKRPVSRFREAVKVQKMERRDPRFDNLSGHFNQGLFDKAYGFVYDLRSQEIHQLKQQLAKEKDPHQAQQLMRTIQAMENRERARKEAKVKQRIKRDWRKQELDKVKEGKKPFFLKQSEQKKLYLINKLKGRTDRELDKVAEKKRKRDAGKDWKWMPKRRRTGDGGA</sequence>